<comment type="caution">
    <text evidence="1">The sequence shown here is derived from an EMBL/GenBank/DDBJ whole genome shotgun (WGS) entry which is preliminary data.</text>
</comment>
<gene>
    <name evidence="1" type="ORF">QGM71_20545</name>
</gene>
<sequence length="181" mass="21180">MKKVYLAFFTVLLFLFIPGFISAEELTQEQLEDLKVDHYKTSIVEVESAGPSESYSDSKPLDNEGASLSSVSWKRVTWQQDAYSRANVHLFRFTYQVYWEWDSNKITRVVRSSTPSIYAMGWRYDGLNANTGYYYNSNKNYYTKRQGHFVLGTGGWDVQHSYPWIQYDIRRGGSYSYARGW</sequence>
<accession>A0ABU6KKL7</accession>
<keyword evidence="2" id="KW-1185">Reference proteome</keyword>
<reference evidence="1 2" key="1">
    <citation type="journal article" date="2024" name="Int. J. Syst. Evol. Microbiol.">
        <title>Virgibacillus tibetensis sp. nov., isolated from salt lake on the Tibetan Plateau of China.</title>
        <authorList>
            <person name="Phurbu D."/>
            <person name="Liu Z.-X."/>
            <person name="Wang R."/>
            <person name="Zheng Y.-Y."/>
            <person name="Liu H.-C."/>
            <person name="Zhou Y.-G."/>
            <person name="Yu Y.-J."/>
            <person name="Li A.-H."/>
        </authorList>
    </citation>
    <scope>NUCLEOTIDE SEQUENCE [LARGE SCALE GENOMIC DNA]</scope>
    <source>
        <strain evidence="1 2">C22-A2</strain>
    </source>
</reference>
<evidence type="ECO:0000313" key="1">
    <source>
        <dbReference type="EMBL" id="MEC5425848.1"/>
    </source>
</evidence>
<dbReference type="RefSeq" id="WP_327609381.1">
    <property type="nucleotide sequence ID" value="NZ_JARZFX010000020.1"/>
</dbReference>
<proteinExistence type="predicted"/>
<dbReference type="EMBL" id="JARZFX010000020">
    <property type="protein sequence ID" value="MEC5425848.1"/>
    <property type="molecule type" value="Genomic_DNA"/>
</dbReference>
<evidence type="ECO:0000313" key="2">
    <source>
        <dbReference type="Proteomes" id="UP001335737"/>
    </source>
</evidence>
<organism evidence="1 2">
    <name type="scientific">Virgibacillus tibetensis</name>
    <dbReference type="NCBI Taxonomy" id="3042313"/>
    <lineage>
        <taxon>Bacteria</taxon>
        <taxon>Bacillati</taxon>
        <taxon>Bacillota</taxon>
        <taxon>Bacilli</taxon>
        <taxon>Bacillales</taxon>
        <taxon>Bacillaceae</taxon>
        <taxon>Virgibacillus</taxon>
    </lineage>
</organism>
<protein>
    <submittedName>
        <fullName evidence="1">Uncharacterized protein</fullName>
    </submittedName>
</protein>
<dbReference type="Proteomes" id="UP001335737">
    <property type="component" value="Unassembled WGS sequence"/>
</dbReference>
<name>A0ABU6KKL7_9BACI</name>